<dbReference type="SUPFAM" id="SSF52499">
    <property type="entry name" value="Isochorismatase-like hydrolases"/>
    <property type="match status" value="1"/>
</dbReference>
<keyword evidence="4" id="KW-1185">Reference proteome</keyword>
<dbReference type="Pfam" id="PF00857">
    <property type="entry name" value="Isochorismatase"/>
    <property type="match status" value="1"/>
</dbReference>
<protein>
    <submittedName>
        <fullName evidence="3">Cysteine hydrolase</fullName>
    </submittedName>
</protein>
<accession>A0ABY2JCM7</accession>
<dbReference type="PANTHER" id="PTHR43540">
    <property type="entry name" value="PEROXYUREIDOACRYLATE/UREIDOACRYLATE AMIDOHYDROLASE-RELATED"/>
    <property type="match status" value="1"/>
</dbReference>
<comment type="caution">
    <text evidence="3">The sequence shown here is derived from an EMBL/GenBank/DDBJ whole genome shotgun (WGS) entry which is preliminary data.</text>
</comment>
<dbReference type="Gene3D" id="3.40.50.850">
    <property type="entry name" value="Isochorismatase-like"/>
    <property type="match status" value="1"/>
</dbReference>
<evidence type="ECO:0000313" key="3">
    <source>
        <dbReference type="EMBL" id="TFD01432.1"/>
    </source>
</evidence>
<name>A0ABY2JCM7_9MICO</name>
<dbReference type="InterPro" id="IPR000868">
    <property type="entry name" value="Isochorismatase-like_dom"/>
</dbReference>
<dbReference type="Proteomes" id="UP000297853">
    <property type="component" value="Unassembled WGS sequence"/>
</dbReference>
<dbReference type="PANTHER" id="PTHR43540:SF1">
    <property type="entry name" value="ISOCHORISMATASE HYDROLASE"/>
    <property type="match status" value="1"/>
</dbReference>
<keyword evidence="1 3" id="KW-0378">Hydrolase</keyword>
<organism evidence="3 4">
    <name type="scientific">Cryobacterium sinapicolor</name>
    <dbReference type="NCBI Taxonomy" id="1259236"/>
    <lineage>
        <taxon>Bacteria</taxon>
        <taxon>Bacillati</taxon>
        <taxon>Actinomycetota</taxon>
        <taxon>Actinomycetes</taxon>
        <taxon>Micrococcales</taxon>
        <taxon>Microbacteriaceae</taxon>
        <taxon>Cryobacterium</taxon>
    </lineage>
</organism>
<reference evidence="3 4" key="1">
    <citation type="submission" date="2019-03" db="EMBL/GenBank/DDBJ databases">
        <title>Genomics of glacier-inhabiting Cryobacterium strains.</title>
        <authorList>
            <person name="Liu Q."/>
            <person name="Xin Y.-H."/>
        </authorList>
    </citation>
    <scope>NUCLEOTIDE SEQUENCE [LARGE SCALE GENOMIC DNA]</scope>
    <source>
        <strain evidence="3 4">TMT1-23-1</strain>
    </source>
</reference>
<dbReference type="GO" id="GO:0016787">
    <property type="term" value="F:hydrolase activity"/>
    <property type="evidence" value="ECO:0007669"/>
    <property type="project" value="UniProtKB-KW"/>
</dbReference>
<evidence type="ECO:0000256" key="1">
    <source>
        <dbReference type="ARBA" id="ARBA00022801"/>
    </source>
</evidence>
<dbReference type="InterPro" id="IPR050272">
    <property type="entry name" value="Isochorismatase-like_hydrls"/>
</dbReference>
<evidence type="ECO:0000259" key="2">
    <source>
        <dbReference type="Pfam" id="PF00857"/>
    </source>
</evidence>
<dbReference type="RefSeq" id="WP_134429132.1">
    <property type="nucleotide sequence ID" value="NZ_SOGQ01000032.1"/>
</dbReference>
<dbReference type="InterPro" id="IPR036380">
    <property type="entry name" value="Isochorismatase-like_sf"/>
</dbReference>
<proteinExistence type="predicted"/>
<feature type="domain" description="Isochorismatase-like" evidence="2">
    <location>
        <begin position="5"/>
        <end position="148"/>
    </location>
</feature>
<dbReference type="CDD" id="cd01014">
    <property type="entry name" value="nicotinamidase_related"/>
    <property type="match status" value="1"/>
</dbReference>
<evidence type="ECO:0000313" key="4">
    <source>
        <dbReference type="Proteomes" id="UP000297853"/>
    </source>
</evidence>
<dbReference type="EMBL" id="SOGQ01000032">
    <property type="protein sequence ID" value="TFD01432.1"/>
    <property type="molecule type" value="Genomic_DNA"/>
</dbReference>
<gene>
    <name evidence="3" type="ORF">E3T28_06700</name>
</gene>
<sequence length="183" mass="20162">MDDRTALIVVDAQQGFDQAAWWGPRDNADCDQNIAALVNEWYRLSRPIVFVQHSSTNPLSPLHPSNPGHALKSYVSGTPDLLVEKTVNSSFHGTPDLDHWLRENAISTIVICGITTNHCCETTARIGGNLGYTVYFAVDATHTFDRADLEGGTISAEELSRISAINLNDEFATIVRSRDLLNH</sequence>